<dbReference type="InterPro" id="IPR017850">
    <property type="entry name" value="Alkaline_phosphatase_core_sf"/>
</dbReference>
<feature type="compositionally biased region" description="Polar residues" evidence="3">
    <location>
        <begin position="673"/>
        <end position="683"/>
    </location>
</feature>
<dbReference type="Gene3D" id="3.40.720.10">
    <property type="entry name" value="Alkaline Phosphatase, subunit A"/>
    <property type="match status" value="1"/>
</dbReference>
<dbReference type="Proteomes" id="UP000319004">
    <property type="component" value="Chromosome"/>
</dbReference>
<dbReference type="PANTHER" id="PTHR42693">
    <property type="entry name" value="ARYLSULFATASE FAMILY MEMBER"/>
    <property type="match status" value="1"/>
</dbReference>
<evidence type="ECO:0000259" key="5">
    <source>
        <dbReference type="PROSITE" id="PS50022"/>
    </source>
</evidence>
<dbReference type="OrthoDB" id="9783154at2"/>
<dbReference type="InterPro" id="IPR000421">
    <property type="entry name" value="FA58C"/>
</dbReference>
<dbReference type="CDD" id="cd16145">
    <property type="entry name" value="ARS_like"/>
    <property type="match status" value="1"/>
</dbReference>
<keyword evidence="4" id="KW-0732">Signal</keyword>
<evidence type="ECO:0000256" key="3">
    <source>
        <dbReference type="SAM" id="MobiDB-lite"/>
    </source>
</evidence>
<evidence type="ECO:0000313" key="7">
    <source>
        <dbReference type="Proteomes" id="UP000319004"/>
    </source>
</evidence>
<evidence type="ECO:0000313" key="6">
    <source>
        <dbReference type="EMBL" id="QDV40685.1"/>
    </source>
</evidence>
<dbReference type="EMBL" id="CP037423">
    <property type="protein sequence ID" value="QDV40685.1"/>
    <property type="molecule type" value="Genomic_DNA"/>
</dbReference>
<reference evidence="6 7" key="1">
    <citation type="submission" date="2019-03" db="EMBL/GenBank/DDBJ databases">
        <title>Deep-cultivation of Planctomycetes and their phenomic and genomic characterization uncovers novel biology.</title>
        <authorList>
            <person name="Wiegand S."/>
            <person name="Jogler M."/>
            <person name="Boedeker C."/>
            <person name="Pinto D."/>
            <person name="Vollmers J."/>
            <person name="Rivas-Marin E."/>
            <person name="Kohn T."/>
            <person name="Peeters S.H."/>
            <person name="Heuer A."/>
            <person name="Rast P."/>
            <person name="Oberbeckmann S."/>
            <person name="Bunk B."/>
            <person name="Jeske O."/>
            <person name="Meyerdierks A."/>
            <person name="Storesund J.E."/>
            <person name="Kallscheuer N."/>
            <person name="Luecker S."/>
            <person name="Lage O.M."/>
            <person name="Pohl T."/>
            <person name="Merkel B.J."/>
            <person name="Hornburger P."/>
            <person name="Mueller R.-W."/>
            <person name="Bruemmer F."/>
            <person name="Labrenz M."/>
            <person name="Spormann A.M."/>
            <person name="Op den Camp H."/>
            <person name="Overmann J."/>
            <person name="Amann R."/>
            <person name="Jetten M.S.M."/>
            <person name="Mascher T."/>
            <person name="Medema M.H."/>
            <person name="Devos D.P."/>
            <person name="Kaster A.-K."/>
            <person name="Ovreas L."/>
            <person name="Rohde M."/>
            <person name="Galperin M.Y."/>
            <person name="Jogler C."/>
        </authorList>
    </citation>
    <scope>NUCLEOTIDE SEQUENCE [LARGE SCALE GENOMIC DNA]</scope>
    <source>
        <strain evidence="6 7">Enr13</strain>
    </source>
</reference>
<dbReference type="Gene3D" id="3.30.1120.10">
    <property type="match status" value="1"/>
</dbReference>
<evidence type="ECO:0000256" key="2">
    <source>
        <dbReference type="ARBA" id="ARBA00022801"/>
    </source>
</evidence>
<feature type="region of interest" description="Disordered" evidence="3">
    <location>
        <begin position="451"/>
        <end position="495"/>
    </location>
</feature>
<dbReference type="Pfam" id="PF00884">
    <property type="entry name" value="Sulfatase"/>
    <property type="match status" value="1"/>
</dbReference>
<sequence length="683" mass="75013" precursor="true">MPSRCCLSLVCLLIGLANCARAADRPPNIVYIMSDELAYYELSHMGNERLRTPNIDQMARQGIRFTQALAAAPVCGPLRACMMTGKHMGHCSVRDNPGGTPLRAGEPTIASMLKQRGYATGGFGKWGAGGRGSTGVPEQHGFDDFFGYYDQVHAHSFYPPYLVRNSREVPLPGNDGGRAGETYSHYEIMKQGKAFIRENKDRPFFCYFPVTPPHGMYDIPADDPAVAAYKDDDWFNDPNVSQDAKNYAAMVTMIDNDLRSVLDLLQELNLEDNTIVFFTGDNGGQDRFRSNEHPRGYFGPNKDPKTGVEFRGGKGNLYEGGLRIPYLVRWPGKIKAGRVSDLVFSQVDVFPTLAELTGAEAPEDLDGMSILTELIGAEATGHQQPQHEFLYWEYGPQTAVRMGQWKAIRPKRDGPWALYDLNSDVSETTDVAKQHPGVLAKMIAHAEAAHQPVQPGTFESKELHERDRQAKWGSKGNPGRKSGSNRSAKLNRLTDKNLVPADDMKLVRYSSENTGNEKHAANAVDGNPETIWHSRFDQGVAQPPHELVIDLGATYQIDGFRYLARQDGGWNGAFAEADFTVGDAADSFGEPSAAATFGKVKTAQKADCDAPVRGRYVRVRVFSEVNGKPWASAAEIGVVGNAVKHFSAVGREPSGVGAEMKNQRARALPLKPQETQGENASQR</sequence>
<dbReference type="AlphaFoldDB" id="A0A518HIK2"/>
<dbReference type="RefSeq" id="WP_145384516.1">
    <property type="nucleotide sequence ID" value="NZ_CP037423.1"/>
</dbReference>
<feature type="domain" description="F5/8 type C" evidence="5">
    <location>
        <begin position="485"/>
        <end position="641"/>
    </location>
</feature>
<dbReference type="EC" id="3.1.6.1" evidence="6"/>
<keyword evidence="7" id="KW-1185">Reference proteome</keyword>
<evidence type="ECO:0000256" key="1">
    <source>
        <dbReference type="ARBA" id="ARBA00008779"/>
    </source>
</evidence>
<dbReference type="SUPFAM" id="SSF49785">
    <property type="entry name" value="Galactose-binding domain-like"/>
    <property type="match status" value="1"/>
</dbReference>
<name>A0A518HIK2_9BACT</name>
<dbReference type="InterPro" id="IPR000917">
    <property type="entry name" value="Sulfatase_N"/>
</dbReference>
<accession>A0A518HIK2</accession>
<dbReference type="InterPro" id="IPR008979">
    <property type="entry name" value="Galactose-bd-like_sf"/>
</dbReference>
<dbReference type="GO" id="GO:0004065">
    <property type="term" value="F:arylsulfatase activity"/>
    <property type="evidence" value="ECO:0007669"/>
    <property type="project" value="UniProtKB-EC"/>
</dbReference>
<dbReference type="PROSITE" id="PS50022">
    <property type="entry name" value="FA58C_3"/>
    <property type="match status" value="1"/>
</dbReference>
<dbReference type="PANTHER" id="PTHR42693:SF53">
    <property type="entry name" value="ENDO-4-O-SULFATASE"/>
    <property type="match status" value="1"/>
</dbReference>
<dbReference type="InterPro" id="IPR050738">
    <property type="entry name" value="Sulfatase"/>
</dbReference>
<keyword evidence="2 6" id="KW-0378">Hydrolase</keyword>
<dbReference type="Gene3D" id="2.60.120.260">
    <property type="entry name" value="Galactose-binding domain-like"/>
    <property type="match status" value="1"/>
</dbReference>
<dbReference type="SUPFAM" id="SSF53649">
    <property type="entry name" value="Alkaline phosphatase-like"/>
    <property type="match status" value="1"/>
</dbReference>
<proteinExistence type="inferred from homology"/>
<feature type="signal peptide" evidence="4">
    <location>
        <begin position="1"/>
        <end position="22"/>
    </location>
</feature>
<dbReference type="Pfam" id="PF00754">
    <property type="entry name" value="F5_F8_type_C"/>
    <property type="match status" value="1"/>
</dbReference>
<evidence type="ECO:0000256" key="4">
    <source>
        <dbReference type="SAM" id="SignalP"/>
    </source>
</evidence>
<protein>
    <submittedName>
        <fullName evidence="6">Arylsulfatase</fullName>
        <ecNumber evidence="6">3.1.6.1</ecNumber>
    </submittedName>
</protein>
<feature type="compositionally biased region" description="Basic and acidic residues" evidence="3">
    <location>
        <begin position="459"/>
        <end position="470"/>
    </location>
</feature>
<feature type="chain" id="PRO_5021705226" evidence="4">
    <location>
        <begin position="23"/>
        <end position="683"/>
    </location>
</feature>
<comment type="similarity">
    <text evidence="1">Belongs to the sulfatase family.</text>
</comment>
<organism evidence="6 7">
    <name type="scientific">Stieleria neptunia</name>
    <dbReference type="NCBI Taxonomy" id="2527979"/>
    <lineage>
        <taxon>Bacteria</taxon>
        <taxon>Pseudomonadati</taxon>
        <taxon>Planctomycetota</taxon>
        <taxon>Planctomycetia</taxon>
        <taxon>Pirellulales</taxon>
        <taxon>Pirellulaceae</taxon>
        <taxon>Stieleria</taxon>
    </lineage>
</organism>
<feature type="region of interest" description="Disordered" evidence="3">
    <location>
        <begin position="654"/>
        <end position="683"/>
    </location>
</feature>
<gene>
    <name evidence="6" type="primary">atsA_9</name>
    <name evidence="6" type="ORF">Enr13x_05200</name>
</gene>
<dbReference type="KEGG" id="snep:Enr13x_05200"/>